<dbReference type="STRING" id="717606.PaecuDRAFT_4167"/>
<protein>
    <submittedName>
        <fullName evidence="3">Peptidase domain protein</fullName>
    </submittedName>
</protein>
<evidence type="ECO:0000313" key="3">
    <source>
        <dbReference type="EMBL" id="EFM09164.1"/>
    </source>
</evidence>
<reference evidence="3 4" key="1">
    <citation type="submission" date="2010-07" db="EMBL/GenBank/DDBJ databases">
        <title>The draft genome of Paenibacillus curdlanolyticus YK9.</title>
        <authorList>
            <consortium name="US DOE Joint Genome Institute (JGI-PGF)"/>
            <person name="Lucas S."/>
            <person name="Copeland A."/>
            <person name="Lapidus A."/>
            <person name="Cheng J.-F."/>
            <person name="Bruce D."/>
            <person name="Goodwin L."/>
            <person name="Pitluck S."/>
            <person name="Land M.L."/>
            <person name="Hauser L."/>
            <person name="Chang Y.-J."/>
            <person name="Jeffries C."/>
            <person name="Anderson I.J."/>
            <person name="Johnson E."/>
            <person name="Loganathan U."/>
            <person name="Mulhopadhyay B."/>
            <person name="Kyrpides N."/>
            <person name="Woyke T.J."/>
        </authorList>
    </citation>
    <scope>NUCLEOTIDE SEQUENCE [LARGE SCALE GENOMIC DNA]</scope>
    <source>
        <strain evidence="3 4">YK9</strain>
    </source>
</reference>
<dbReference type="OrthoDB" id="2586265at2"/>
<name>E0IES6_9BACL</name>
<accession>E0IES6</accession>
<sequence>MSRKTFYKLLSLLAIIGLLQTQAIAFADKGDDSIEQAQHIQVNQSYAGLLSDYNDANYYHFRLDTAGQLDVTMPNVSGKSWRYSLYDGTGKEFPWYAYTSYSELAKGDSVSSVGLPAGDYYLRIGRYDGDLTKTPYSVQLKFTPGDTFEKEANDTLSTATIISVNKNYQSRLQYYSDVDYYKFSLTKSGKASIILPNVSGISWRYQLYDSEGNAFPWYNYTESNELAKGNSISTVGLPAGDYYVGISRYDGNVDIAPYTLQMKFTAGDTYEKEGNDTLSTATSVSVNKTYDTALQYYSDVDFYKFNLAQSGKLSLVIPNVSGISWRYQLYDSEGNAFPWYGYTNYSELAKGNTVSNVGLPAGEYYVRISRYDGNVSGSPYSLTLKFTPGSTYEQENNDKLSAATPIAVNKLYESGLQHYSDYDYYRFTLTSRSVISIGQIKGYADQSLYLNLLDSKGNYLDTSSGKTTLAAGTYYLTFSGNAGDYKFKVNAATLPLSTKQVTIVNKKGASSDTVTVSSIKKGDVIKAYSKQGKLLGQTTVASGTKATLKLTALSSIGGELYVSLTSAGLQESGKIAVKYGKES</sequence>
<dbReference type="InterPro" id="IPR007280">
    <property type="entry name" value="Peptidase_C_arc/bac"/>
</dbReference>
<feature type="signal peptide" evidence="1">
    <location>
        <begin position="1"/>
        <end position="27"/>
    </location>
</feature>
<dbReference type="Gene3D" id="2.60.120.380">
    <property type="match status" value="4"/>
</dbReference>
<keyword evidence="4" id="KW-1185">Reference proteome</keyword>
<dbReference type="AlphaFoldDB" id="E0IES6"/>
<dbReference type="Pfam" id="PF04151">
    <property type="entry name" value="PPC"/>
    <property type="match status" value="1"/>
</dbReference>
<feature type="chain" id="PRO_5003136479" evidence="1">
    <location>
        <begin position="28"/>
        <end position="583"/>
    </location>
</feature>
<evidence type="ECO:0000256" key="1">
    <source>
        <dbReference type="SAM" id="SignalP"/>
    </source>
</evidence>
<gene>
    <name evidence="3" type="ORF">PaecuDRAFT_4167</name>
</gene>
<dbReference type="Proteomes" id="UP000005387">
    <property type="component" value="Unassembled WGS sequence"/>
</dbReference>
<dbReference type="SUPFAM" id="SSF89260">
    <property type="entry name" value="Collagen-binding domain"/>
    <property type="match status" value="4"/>
</dbReference>
<dbReference type="RefSeq" id="WP_006040150.1">
    <property type="nucleotide sequence ID" value="NZ_AEDD01000012.1"/>
</dbReference>
<dbReference type="eggNOG" id="COG4733">
    <property type="taxonomic scope" value="Bacteria"/>
</dbReference>
<proteinExistence type="predicted"/>
<organism evidence="3 4">
    <name type="scientific">Paenibacillus curdlanolyticus YK9</name>
    <dbReference type="NCBI Taxonomy" id="717606"/>
    <lineage>
        <taxon>Bacteria</taxon>
        <taxon>Bacillati</taxon>
        <taxon>Bacillota</taxon>
        <taxon>Bacilli</taxon>
        <taxon>Bacillales</taxon>
        <taxon>Paenibacillaceae</taxon>
        <taxon>Paenibacillus</taxon>
    </lineage>
</organism>
<evidence type="ECO:0000259" key="2">
    <source>
        <dbReference type="Pfam" id="PF04151"/>
    </source>
</evidence>
<evidence type="ECO:0000313" key="4">
    <source>
        <dbReference type="Proteomes" id="UP000005387"/>
    </source>
</evidence>
<keyword evidence="1" id="KW-0732">Signal</keyword>
<feature type="domain" description="Peptidase C-terminal archaeal/bacterial" evidence="2">
    <location>
        <begin position="299"/>
        <end position="369"/>
    </location>
</feature>
<dbReference type="EMBL" id="AEDD01000012">
    <property type="protein sequence ID" value="EFM09164.1"/>
    <property type="molecule type" value="Genomic_DNA"/>
</dbReference>